<dbReference type="PRINTS" id="PR01438">
    <property type="entry name" value="UNVRSLSTRESS"/>
</dbReference>
<gene>
    <name evidence="3" type="ORF">BJ983_003404</name>
</gene>
<evidence type="ECO:0000259" key="2">
    <source>
        <dbReference type="Pfam" id="PF00582"/>
    </source>
</evidence>
<dbReference type="PANTHER" id="PTHR46268">
    <property type="entry name" value="STRESS RESPONSE PROTEIN NHAX"/>
    <property type="match status" value="1"/>
</dbReference>
<organism evidence="3 4">
    <name type="scientific">Actinomycetospora corticicola</name>
    <dbReference type="NCBI Taxonomy" id="663602"/>
    <lineage>
        <taxon>Bacteria</taxon>
        <taxon>Bacillati</taxon>
        <taxon>Actinomycetota</taxon>
        <taxon>Actinomycetes</taxon>
        <taxon>Pseudonocardiales</taxon>
        <taxon>Pseudonocardiaceae</taxon>
        <taxon>Actinomycetospora</taxon>
    </lineage>
</organism>
<dbReference type="CDD" id="cd00293">
    <property type="entry name" value="USP-like"/>
    <property type="match status" value="1"/>
</dbReference>
<evidence type="ECO:0000313" key="3">
    <source>
        <dbReference type="EMBL" id="NYD37302.1"/>
    </source>
</evidence>
<dbReference type="PANTHER" id="PTHR46268:SF6">
    <property type="entry name" value="UNIVERSAL STRESS PROTEIN UP12"/>
    <property type="match status" value="1"/>
</dbReference>
<keyword evidence="4" id="KW-1185">Reference proteome</keyword>
<dbReference type="SUPFAM" id="SSF52402">
    <property type="entry name" value="Adenine nucleotide alpha hydrolases-like"/>
    <property type="match status" value="1"/>
</dbReference>
<dbReference type="RefSeq" id="WP_179794875.1">
    <property type="nucleotide sequence ID" value="NZ_BAABHP010000014.1"/>
</dbReference>
<reference evidence="3 4" key="1">
    <citation type="submission" date="2020-07" db="EMBL/GenBank/DDBJ databases">
        <title>Sequencing the genomes of 1000 actinobacteria strains.</title>
        <authorList>
            <person name="Klenk H.-P."/>
        </authorList>
    </citation>
    <scope>NUCLEOTIDE SEQUENCE [LARGE SCALE GENOMIC DNA]</scope>
    <source>
        <strain evidence="3 4">DSM 45772</strain>
    </source>
</reference>
<dbReference type="InterPro" id="IPR014729">
    <property type="entry name" value="Rossmann-like_a/b/a_fold"/>
</dbReference>
<dbReference type="EMBL" id="JACCBN010000001">
    <property type="protein sequence ID" value="NYD37302.1"/>
    <property type="molecule type" value="Genomic_DNA"/>
</dbReference>
<comment type="caution">
    <text evidence="3">The sequence shown here is derived from an EMBL/GenBank/DDBJ whole genome shotgun (WGS) entry which is preliminary data.</text>
</comment>
<evidence type="ECO:0000313" key="4">
    <source>
        <dbReference type="Proteomes" id="UP000535890"/>
    </source>
</evidence>
<dbReference type="InterPro" id="IPR006016">
    <property type="entry name" value="UspA"/>
</dbReference>
<dbReference type="Proteomes" id="UP000535890">
    <property type="component" value="Unassembled WGS sequence"/>
</dbReference>
<dbReference type="AlphaFoldDB" id="A0A7Y9DXG1"/>
<evidence type="ECO:0000256" key="1">
    <source>
        <dbReference type="ARBA" id="ARBA00008791"/>
    </source>
</evidence>
<dbReference type="Gene3D" id="3.40.50.620">
    <property type="entry name" value="HUPs"/>
    <property type="match status" value="1"/>
</dbReference>
<sequence length="152" mass="15944">MGDYKVVTVGTDGSSSARKAVVRAAEVAADSGARLMIICAYETRDATANRSQAEAERALGDEAYKIIGASPAEETLRSARDEAIRAGAHNVDTVAVHGDPTEAIVEKSELYKADLVVVGNKGLASFAGRFLGSVPQAVSRKSRTDVLIVHTV</sequence>
<dbReference type="InterPro" id="IPR006015">
    <property type="entry name" value="Universal_stress_UspA"/>
</dbReference>
<feature type="domain" description="UspA" evidence="2">
    <location>
        <begin position="4"/>
        <end position="150"/>
    </location>
</feature>
<proteinExistence type="inferred from homology"/>
<protein>
    <submittedName>
        <fullName evidence="3">Nucleotide-binding universal stress UspA family protein</fullName>
    </submittedName>
</protein>
<accession>A0A7Y9DXG1</accession>
<dbReference type="Pfam" id="PF00582">
    <property type="entry name" value="Usp"/>
    <property type="match status" value="1"/>
</dbReference>
<name>A0A7Y9DXG1_9PSEU</name>
<comment type="similarity">
    <text evidence="1">Belongs to the universal stress protein A family.</text>
</comment>